<protein>
    <recommendedName>
        <fullName evidence="4">Spc7 kinetochore protein domain-containing protein</fullName>
    </recommendedName>
</protein>
<evidence type="ECO:0000256" key="1">
    <source>
        <dbReference type="SAM" id="Coils"/>
    </source>
</evidence>
<accession>A0A165ZD84</accession>
<feature type="region of interest" description="Disordered" evidence="2">
    <location>
        <begin position="73"/>
        <end position="121"/>
    </location>
</feature>
<evidence type="ECO:0000256" key="2">
    <source>
        <dbReference type="SAM" id="MobiDB-lite"/>
    </source>
</evidence>
<dbReference type="KEGG" id="dcr:108219029"/>
<dbReference type="STRING" id="79200.A0A165ZD84"/>
<evidence type="ECO:0008006" key="4">
    <source>
        <dbReference type="Google" id="ProtNLM"/>
    </source>
</evidence>
<dbReference type="PANTHER" id="PTHR35707">
    <property type="entry name" value="OS06G0608100 PROTEIN"/>
    <property type="match status" value="1"/>
</dbReference>
<reference evidence="3" key="1">
    <citation type="journal article" date="2016" name="Nat. Genet.">
        <title>A high-quality carrot genome assembly provides new insights into carotenoid accumulation and asterid genome evolution.</title>
        <authorList>
            <person name="Iorizzo M."/>
            <person name="Ellison S."/>
            <person name="Senalik D."/>
            <person name="Zeng P."/>
            <person name="Satapoomin P."/>
            <person name="Huang J."/>
            <person name="Bowman M."/>
            <person name="Iovene M."/>
            <person name="Sanseverino W."/>
            <person name="Cavagnaro P."/>
            <person name="Yildiz M."/>
            <person name="Macko-Podgorni A."/>
            <person name="Moranska E."/>
            <person name="Grzebelus E."/>
            <person name="Grzebelus D."/>
            <person name="Ashrafi H."/>
            <person name="Zheng Z."/>
            <person name="Cheng S."/>
            <person name="Spooner D."/>
            <person name="Van Deynze A."/>
            <person name="Simon P."/>
        </authorList>
    </citation>
    <scope>NUCLEOTIDE SEQUENCE [LARGE SCALE GENOMIC DNA]</scope>
    <source>
        <tissue evidence="3">Leaf</tissue>
    </source>
</reference>
<feature type="compositionally biased region" description="Polar residues" evidence="2">
    <location>
        <begin position="106"/>
        <end position="118"/>
    </location>
</feature>
<feature type="compositionally biased region" description="Acidic residues" evidence="2">
    <location>
        <begin position="80"/>
        <end position="94"/>
    </location>
</feature>
<dbReference type="EMBL" id="LNRQ01000004">
    <property type="protein sequence ID" value="KZM99896.1"/>
    <property type="molecule type" value="Genomic_DNA"/>
</dbReference>
<feature type="region of interest" description="Disordered" evidence="2">
    <location>
        <begin position="26"/>
        <end position="54"/>
    </location>
</feature>
<organism evidence="3">
    <name type="scientific">Daucus carota subsp. sativus</name>
    <name type="common">Carrot</name>
    <dbReference type="NCBI Taxonomy" id="79200"/>
    <lineage>
        <taxon>Eukaryota</taxon>
        <taxon>Viridiplantae</taxon>
        <taxon>Streptophyta</taxon>
        <taxon>Embryophyta</taxon>
        <taxon>Tracheophyta</taxon>
        <taxon>Spermatophyta</taxon>
        <taxon>Magnoliopsida</taxon>
        <taxon>eudicotyledons</taxon>
        <taxon>Gunneridae</taxon>
        <taxon>Pentapetalae</taxon>
        <taxon>asterids</taxon>
        <taxon>campanulids</taxon>
        <taxon>Apiales</taxon>
        <taxon>Apiaceae</taxon>
        <taxon>Apioideae</taxon>
        <taxon>Scandiceae</taxon>
        <taxon>Daucinae</taxon>
        <taxon>Daucus</taxon>
        <taxon>Daucus sect. Daucus</taxon>
    </lineage>
</organism>
<feature type="region of interest" description="Disordered" evidence="2">
    <location>
        <begin position="207"/>
        <end position="226"/>
    </location>
</feature>
<gene>
    <name evidence="3" type="ORF">DCAR_012742</name>
</gene>
<comment type="caution">
    <text evidence="3">The sequence shown here is derived from an EMBL/GenBank/DDBJ whole genome shotgun (WGS) entry which is preliminary data.</text>
</comment>
<proteinExistence type="predicted"/>
<dbReference type="AlphaFoldDB" id="A0A165ZD84"/>
<evidence type="ECO:0000313" key="3">
    <source>
        <dbReference type="EMBL" id="KZM99896.1"/>
    </source>
</evidence>
<dbReference type="OMA" id="KEPTWSP"/>
<sequence>MNCNSETEEETIAVNKKRARRVSFAENTSVHIFDRDEETESPTDPLAISTDVNPTELGLFNDELGFRRNSIDPKDILRNDDEEEEEDDDDDDDMDARPSFFRPMESPSSGSGFGSATSNDEDNFFGPVSASFIRPGRLSDSATYDDNHEVTMDSTAFSMNFRSLAKSDSGGDLLTSTGVHLTFDEKTPTQDCIPSNEGSTMVLTVAKRPNPQSSPPTAKLRRNSDSNDMSLVGEISRQYDYGGLSPGLDKLLAQTSKDLHASDETGYIESLKNIKSGISLTKEHGLAHSIVDGDEEYKEMVRSSTSHGGISPTEVVSIEQNISATGCGTLSSLETKHHELGGSTLQVWNSPLISSINSLSPKQRQIVDDSLNLSKSPWHMTPSLKQASYFVGSDDRMHKNSASSIQKSISKLELLQASPFSVAVSAKISSSNFRPLHYLPRTPLGSALKSKSTYVKDADGDRTESFIQEKGDRKQDKKIETPKDIRCIVPAKGLRSALKSGRSPYNVSAANPYADQQKKESGLVTLLPQSFCPPEQSEQHVLSSDDPSEVKLVTGGTDASIIGVTLECMEGKRVIGTPHNSTSPVCRKIDGMSSTLPNYLGTQSQEKSDLRGDGASACFLAATVDNKEPLSHHGRVESSSPIVHNNHCRGSPVAENLNDGDIYHAENNQGNCGTIKKSPIPLEHRVSHIFQYKTPNGDSETEREQINARNDLVDEGEHVSFSQKSANDPSIRKNLGTLFAQSPGNEEKNVIHSDSIYPISILGRQSPSSNQVTTVVGSYTRKRSNEEITPQDESTKAKKSPKLCIGGCDPDVSKCSVSPGSTGGNVLKHWVDIQSKISEITKNLLSLPADELSLQSIDVLEDIVVGLLRKQKYQMLRADMQSQKTNHPLSNHHHIRVVEAKSHLHKLIEEKAKLQLKRVKRDISLKKAQIMRSGVQECQMLRSDHSVLHPQKALNVQADIHPQRFSDRQLQSSQDKVTALEEVLEDLERSVTKLTESFLVRCKIKEKLDSAETVVLVNDYLTKRACCRFSRLDMQLWDIVHLENRNGHSNILLNYLGFITQRVNVVFRPVSIVSVSYELHNMNIIKNLPGVDARTAFAYVFDAEPTRKYVSSRSVAEETQISSLLLGSMLDVVEEVQLARLELRNLIQCTFCSESVEQLDLQLYFLNLKSGKRATFTFDLSCLKRGVYPSEIIPSIMKAPADEQQKFCSKQILSEVRAAVQSLRVGYLRIIRACRCISQAIEASNS</sequence>
<dbReference type="PANTHER" id="PTHR35707:SF1">
    <property type="entry name" value="SPC7 KINETOCHORE PROTEIN DOMAIN-CONTAINING PROTEIN"/>
    <property type="match status" value="1"/>
</dbReference>
<feature type="coiled-coil region" evidence="1">
    <location>
        <begin position="970"/>
        <end position="997"/>
    </location>
</feature>
<feature type="region of interest" description="Disordered" evidence="2">
    <location>
        <begin position="782"/>
        <end position="802"/>
    </location>
</feature>
<dbReference type="OrthoDB" id="1929367at2759"/>
<keyword evidence="1" id="KW-0175">Coiled coil</keyword>
<name>A0A165ZD84_DAUCS</name>
<dbReference type="Gramene" id="KZM99896">
    <property type="protein sequence ID" value="KZM99896"/>
    <property type="gene ID" value="DCAR_012742"/>
</dbReference>